<dbReference type="CDD" id="cd00093">
    <property type="entry name" value="HTH_XRE"/>
    <property type="match status" value="1"/>
</dbReference>
<dbReference type="PANTHER" id="PTHR36511">
    <property type="entry name" value="MERR FAMILY BACTERIAL REGULATORY PROTEIN"/>
    <property type="match status" value="1"/>
</dbReference>
<comment type="caution">
    <text evidence="5">The sequence shown here is derived from an EMBL/GenBank/DDBJ whole genome shotgun (WGS) entry which is preliminary data.</text>
</comment>
<dbReference type="SUPFAM" id="SSF47413">
    <property type="entry name" value="lambda repressor-like DNA-binding domains"/>
    <property type="match status" value="1"/>
</dbReference>
<proteinExistence type="predicted"/>
<dbReference type="InterPro" id="IPR001387">
    <property type="entry name" value="Cro/C1-type_HTH"/>
</dbReference>
<dbReference type="Proteomes" id="UP001556692">
    <property type="component" value="Unassembled WGS sequence"/>
</dbReference>
<keyword evidence="2" id="KW-0238">DNA-binding</keyword>
<dbReference type="PROSITE" id="PS50943">
    <property type="entry name" value="HTH_CROC1"/>
    <property type="match status" value="1"/>
</dbReference>
<dbReference type="PANTHER" id="PTHR36511:SF4">
    <property type="entry name" value="ANTITOXIN MQSA"/>
    <property type="match status" value="1"/>
</dbReference>
<dbReference type="EMBL" id="JBDPGJ010000006">
    <property type="protein sequence ID" value="MEX0408675.1"/>
    <property type="molecule type" value="Genomic_DNA"/>
</dbReference>
<sequence length="115" mass="12333">MSEMTKFGTDLIQAMSEALAHAQGKDVPGIKAHTVDVGAVDAKAIRKKLDLTQDEMATVLGTSPSGYKKWEQGARQPSGAARTLLRIMDREPEAVLRALSSKDSETNEPTSAIAH</sequence>
<evidence type="ECO:0000259" key="4">
    <source>
        <dbReference type="PROSITE" id="PS50943"/>
    </source>
</evidence>
<accession>A0ABV3SPF3</accession>
<keyword evidence="6" id="KW-1185">Reference proteome</keyword>
<organism evidence="5 6">
    <name type="scientific">Aquibium pacificus</name>
    <dbReference type="NCBI Taxonomy" id="3153579"/>
    <lineage>
        <taxon>Bacteria</taxon>
        <taxon>Pseudomonadati</taxon>
        <taxon>Pseudomonadota</taxon>
        <taxon>Alphaproteobacteria</taxon>
        <taxon>Hyphomicrobiales</taxon>
        <taxon>Phyllobacteriaceae</taxon>
        <taxon>Aquibium</taxon>
    </lineage>
</organism>
<dbReference type="InterPro" id="IPR052359">
    <property type="entry name" value="HTH-type_reg/antitoxin"/>
</dbReference>
<dbReference type="SMART" id="SM00530">
    <property type="entry name" value="HTH_XRE"/>
    <property type="match status" value="1"/>
</dbReference>
<dbReference type="InterPro" id="IPR032758">
    <property type="entry name" value="MqsA/HigA-2"/>
</dbReference>
<keyword evidence="3" id="KW-0804">Transcription</keyword>
<reference evidence="5 6" key="1">
    <citation type="submission" date="2024-05" db="EMBL/GenBank/DDBJ databases">
        <authorList>
            <person name="Jiang F."/>
        </authorList>
    </citation>
    <scope>NUCLEOTIDE SEQUENCE [LARGE SCALE GENOMIC DNA]</scope>
    <source>
        <strain evidence="5 6">LZ166</strain>
    </source>
</reference>
<evidence type="ECO:0000313" key="6">
    <source>
        <dbReference type="Proteomes" id="UP001556692"/>
    </source>
</evidence>
<name>A0ABV3SPF3_9HYPH</name>
<gene>
    <name evidence="5" type="ORF">ABGN05_23805</name>
</gene>
<evidence type="ECO:0000313" key="5">
    <source>
        <dbReference type="EMBL" id="MEX0408675.1"/>
    </source>
</evidence>
<dbReference type="InterPro" id="IPR010982">
    <property type="entry name" value="Lambda_DNA-bd_dom_sf"/>
</dbReference>
<evidence type="ECO:0000256" key="2">
    <source>
        <dbReference type="ARBA" id="ARBA00023125"/>
    </source>
</evidence>
<protein>
    <submittedName>
        <fullName evidence="5">Type II toxin-antitoxin system MqsA family antitoxin</fullName>
    </submittedName>
</protein>
<evidence type="ECO:0000256" key="1">
    <source>
        <dbReference type="ARBA" id="ARBA00023015"/>
    </source>
</evidence>
<keyword evidence="1" id="KW-0805">Transcription regulation</keyword>
<dbReference type="RefSeq" id="WP_367956548.1">
    <property type="nucleotide sequence ID" value="NZ_JBDPGJ010000006.1"/>
</dbReference>
<feature type="domain" description="HTH cro/C1-type" evidence="4">
    <location>
        <begin position="43"/>
        <end position="95"/>
    </location>
</feature>
<dbReference type="Gene3D" id="1.10.260.40">
    <property type="entry name" value="lambda repressor-like DNA-binding domains"/>
    <property type="match status" value="1"/>
</dbReference>
<evidence type="ECO:0000256" key="3">
    <source>
        <dbReference type="ARBA" id="ARBA00023163"/>
    </source>
</evidence>
<dbReference type="Pfam" id="PF15731">
    <property type="entry name" value="MqsA_antitoxin"/>
    <property type="match status" value="1"/>
</dbReference>